<gene>
    <name evidence="1" type="ORF">CY34DRAFT_620534</name>
</gene>
<dbReference type="HOGENOM" id="CLU_2348102_0_0_1"/>
<protein>
    <submittedName>
        <fullName evidence="1">Uncharacterized protein</fullName>
    </submittedName>
</protein>
<reference evidence="1 2" key="1">
    <citation type="submission" date="2014-04" db="EMBL/GenBank/DDBJ databases">
        <authorList>
            <consortium name="DOE Joint Genome Institute"/>
            <person name="Kuo A."/>
            <person name="Ruytinx J."/>
            <person name="Rineau F."/>
            <person name="Colpaert J."/>
            <person name="Kohler A."/>
            <person name="Nagy L.G."/>
            <person name="Floudas D."/>
            <person name="Copeland A."/>
            <person name="Barry K.W."/>
            <person name="Cichocki N."/>
            <person name="Veneault-Fourrey C."/>
            <person name="LaButti K."/>
            <person name="Lindquist E.A."/>
            <person name="Lipzen A."/>
            <person name="Lundell T."/>
            <person name="Morin E."/>
            <person name="Murat C."/>
            <person name="Sun H."/>
            <person name="Tunlid A."/>
            <person name="Henrissat B."/>
            <person name="Grigoriev I.V."/>
            <person name="Hibbett D.S."/>
            <person name="Martin F."/>
            <person name="Nordberg H.P."/>
            <person name="Cantor M.N."/>
            <person name="Hua S.X."/>
        </authorList>
    </citation>
    <scope>NUCLEOTIDE SEQUENCE [LARGE SCALE GENOMIC DNA]</scope>
    <source>
        <strain evidence="1 2">UH-Slu-Lm8-n1</strain>
    </source>
</reference>
<keyword evidence="2" id="KW-1185">Reference proteome</keyword>
<reference evidence="2" key="2">
    <citation type="submission" date="2015-01" db="EMBL/GenBank/DDBJ databases">
        <title>Evolutionary Origins and Diversification of the Mycorrhizal Mutualists.</title>
        <authorList>
            <consortium name="DOE Joint Genome Institute"/>
            <consortium name="Mycorrhizal Genomics Consortium"/>
            <person name="Kohler A."/>
            <person name="Kuo A."/>
            <person name="Nagy L.G."/>
            <person name="Floudas D."/>
            <person name="Copeland A."/>
            <person name="Barry K.W."/>
            <person name="Cichocki N."/>
            <person name="Veneault-Fourrey C."/>
            <person name="LaButti K."/>
            <person name="Lindquist E.A."/>
            <person name="Lipzen A."/>
            <person name="Lundell T."/>
            <person name="Morin E."/>
            <person name="Murat C."/>
            <person name="Riley R."/>
            <person name="Ohm R."/>
            <person name="Sun H."/>
            <person name="Tunlid A."/>
            <person name="Henrissat B."/>
            <person name="Grigoriev I.V."/>
            <person name="Hibbett D.S."/>
            <person name="Martin F."/>
        </authorList>
    </citation>
    <scope>NUCLEOTIDE SEQUENCE [LARGE SCALE GENOMIC DNA]</scope>
    <source>
        <strain evidence="2">UH-Slu-Lm8-n1</strain>
    </source>
</reference>
<dbReference type="Proteomes" id="UP000054485">
    <property type="component" value="Unassembled WGS sequence"/>
</dbReference>
<evidence type="ECO:0000313" key="1">
    <source>
        <dbReference type="EMBL" id="KIK44534.1"/>
    </source>
</evidence>
<evidence type="ECO:0000313" key="2">
    <source>
        <dbReference type="Proteomes" id="UP000054485"/>
    </source>
</evidence>
<dbReference type="InParanoid" id="A0A0D0B3N4"/>
<sequence>MFFVLSASRCTYLFSNSQPSQEVQHSLGQFCHLTRPISLSMMTGDRVAHPLLISLANIQCLHDLNRHLTPSFSLPSSLCRSSFTKKNVCEAYSPRIA</sequence>
<dbReference type="AlphaFoldDB" id="A0A0D0B3N4"/>
<organism evidence="1 2">
    <name type="scientific">Suillus luteus UH-Slu-Lm8-n1</name>
    <dbReference type="NCBI Taxonomy" id="930992"/>
    <lineage>
        <taxon>Eukaryota</taxon>
        <taxon>Fungi</taxon>
        <taxon>Dikarya</taxon>
        <taxon>Basidiomycota</taxon>
        <taxon>Agaricomycotina</taxon>
        <taxon>Agaricomycetes</taxon>
        <taxon>Agaricomycetidae</taxon>
        <taxon>Boletales</taxon>
        <taxon>Suillineae</taxon>
        <taxon>Suillaceae</taxon>
        <taxon>Suillus</taxon>
    </lineage>
</organism>
<dbReference type="EMBL" id="KN835189">
    <property type="protein sequence ID" value="KIK44534.1"/>
    <property type="molecule type" value="Genomic_DNA"/>
</dbReference>
<proteinExistence type="predicted"/>
<name>A0A0D0B3N4_9AGAM</name>
<accession>A0A0D0B3N4</accession>